<accession>A0ABV4MRJ7</accession>
<comment type="caution">
    <text evidence="1">The sequence shown here is derived from an EMBL/GenBank/DDBJ whole genome shotgun (WGS) entry which is preliminary data.</text>
</comment>
<dbReference type="Proteomes" id="UP001570071">
    <property type="component" value="Unassembled WGS sequence"/>
</dbReference>
<evidence type="ECO:0000313" key="2">
    <source>
        <dbReference type="Proteomes" id="UP001570071"/>
    </source>
</evidence>
<sequence>MMKTILVFLMLAVGLFWSFLPSQDMSSFVSSSERLEKVFEGKNVSSPNNMQVLLIKLCASIDTCGE</sequence>
<organism evidence="1 2">
    <name type="scientific">Vibrio pomeroyi</name>
    <dbReference type="NCBI Taxonomy" id="198832"/>
    <lineage>
        <taxon>Bacteria</taxon>
        <taxon>Pseudomonadati</taxon>
        <taxon>Pseudomonadota</taxon>
        <taxon>Gammaproteobacteria</taxon>
        <taxon>Vibrionales</taxon>
        <taxon>Vibrionaceae</taxon>
        <taxon>Vibrio</taxon>
    </lineage>
</organism>
<reference evidence="1 2" key="1">
    <citation type="journal article" date="2024" name="ISME J.">
        <title>Tailless and filamentous prophages are predominant in marine Vibrio.</title>
        <authorList>
            <person name="Steensen K."/>
            <person name="Seneca J."/>
            <person name="Bartlau N."/>
            <person name="Yu X.A."/>
            <person name="Hussain F.A."/>
            <person name="Polz M.F."/>
        </authorList>
    </citation>
    <scope>NUCLEOTIDE SEQUENCE [LARGE SCALE GENOMIC DNA]</scope>
    <source>
        <strain evidence="1 2">10N.239.312.F12</strain>
    </source>
</reference>
<evidence type="ECO:0000313" key="1">
    <source>
        <dbReference type="EMBL" id="MEZ8719761.1"/>
    </source>
</evidence>
<keyword evidence="2" id="KW-1185">Reference proteome</keyword>
<name>A0ABV4MRJ7_9VIBR</name>
<dbReference type="EMBL" id="JBFSSG010000001">
    <property type="protein sequence ID" value="MEZ8719761.1"/>
    <property type="molecule type" value="Genomic_DNA"/>
</dbReference>
<gene>
    <name evidence="1" type="ORF">AB6D66_01690</name>
</gene>
<dbReference type="RefSeq" id="WP_372121876.1">
    <property type="nucleotide sequence ID" value="NZ_JBFSSG010000001.1"/>
</dbReference>
<proteinExistence type="predicted"/>
<protein>
    <submittedName>
        <fullName evidence="1">Uncharacterized protein</fullName>
    </submittedName>
</protein>